<dbReference type="InterPro" id="IPR036866">
    <property type="entry name" value="RibonucZ/Hydroxyglut_hydro"/>
</dbReference>
<accession>A0AA34WHY8</accession>
<dbReference type="Proteomes" id="UP000008305">
    <property type="component" value="Chromosome"/>
</dbReference>
<sequence>MEHETSGKLIFLGTGNPEGIPVPFCSCPVCSGGKVQRLRPSVLIEYQGKNYLIDVGPDFREQMLRYGIRELSGVFFTHEHYDHIGGIDDLRSWYLTFQRPLPVVMSGSTYRYIQSSKGYLLTPQNAEASLPAVLDFRLLNEPYGEGVFEGLPYRYVSYFQRSCGVTGFCFGNLAYLTDISRYERKIFGYLEHIDTLILSVSASSGFMGRASSHLTLSEAESFAEHLGVQNVIFTHIGHVVEQEILQYPGRTFAYDGMEVIWSQ</sequence>
<keyword evidence="2" id="KW-0808">Transferase</keyword>
<dbReference type="SUPFAM" id="SSF56281">
    <property type="entry name" value="Metallo-hydrolase/oxidoreductase"/>
    <property type="match status" value="1"/>
</dbReference>
<protein>
    <submittedName>
        <fullName evidence="2">Metal dependent hydrolase</fullName>
        <ecNumber evidence="2">2.3.1.-</ecNumber>
    </submittedName>
</protein>
<feature type="domain" description="Metallo-beta-lactamase" evidence="1">
    <location>
        <begin position="50"/>
        <end position="236"/>
    </location>
</feature>
<dbReference type="GO" id="GO:0016787">
    <property type="term" value="F:hydrolase activity"/>
    <property type="evidence" value="ECO:0007669"/>
    <property type="project" value="UniProtKB-KW"/>
</dbReference>
<evidence type="ECO:0000259" key="1">
    <source>
        <dbReference type="Pfam" id="PF12706"/>
    </source>
</evidence>
<dbReference type="PANTHER" id="PTHR42663:SF6">
    <property type="entry name" value="HYDROLASE C777.06C-RELATED"/>
    <property type="match status" value="1"/>
</dbReference>
<dbReference type="AlphaFoldDB" id="A0AA34WHY8"/>
<reference evidence="2 3" key="1">
    <citation type="journal article" date="2011" name="J. Bacteriol.">
        <title>Genome sequence of the obligate intracellular animal pathogen Chlamydia pecorum E58.</title>
        <authorList>
            <person name="Mojica S."/>
            <person name="Huot Creasy H."/>
            <person name="Daugherty S."/>
            <person name="Read T.D."/>
            <person name="Kim T."/>
            <person name="Kaltenboeck B."/>
            <person name="Bavoil P."/>
            <person name="Myers G.S."/>
        </authorList>
    </citation>
    <scope>NUCLEOTIDE SEQUENCE [LARGE SCALE GENOMIC DNA]</scope>
    <source>
        <strain evidence="2 3">E58</strain>
    </source>
</reference>
<keyword evidence="2" id="KW-0378">Hydrolase</keyword>
<proteinExistence type="predicted"/>
<dbReference type="InterPro" id="IPR001279">
    <property type="entry name" value="Metallo-B-lactamas"/>
</dbReference>
<dbReference type="CDD" id="cd16279">
    <property type="entry name" value="metallo-hydrolase-like_MBL-fold"/>
    <property type="match status" value="1"/>
</dbReference>
<evidence type="ECO:0000313" key="2">
    <source>
        <dbReference type="EMBL" id="AEB41564.1"/>
    </source>
</evidence>
<gene>
    <name evidence="2" type="primary">phnP</name>
    <name evidence="2" type="ordered locus">G5S_0596</name>
</gene>
<dbReference type="KEGG" id="cpm:G5S_0596"/>
<dbReference type="RefSeq" id="WP_013712642.1">
    <property type="nucleotide sequence ID" value="NC_015408.1"/>
</dbReference>
<name>A0AA34WHY8_CHLPE</name>
<organism evidence="2 3">
    <name type="scientific">Chlamydia pecorum (strain ATCC VR-628 / DSM 29919 / E58)</name>
    <name type="common">Chlamydophila pecorum</name>
    <dbReference type="NCBI Taxonomy" id="331635"/>
    <lineage>
        <taxon>Bacteria</taxon>
        <taxon>Pseudomonadati</taxon>
        <taxon>Chlamydiota</taxon>
        <taxon>Chlamydiia</taxon>
        <taxon>Chlamydiales</taxon>
        <taxon>Chlamydiaceae</taxon>
        <taxon>Chlamydia/Chlamydophila group</taxon>
        <taxon>Chlamydia</taxon>
    </lineage>
</organism>
<keyword evidence="2" id="KW-0012">Acyltransferase</keyword>
<dbReference type="Gene3D" id="3.60.15.10">
    <property type="entry name" value="Ribonuclease Z/Hydroxyacylglutathione hydrolase-like"/>
    <property type="match status" value="1"/>
</dbReference>
<dbReference type="Pfam" id="PF12706">
    <property type="entry name" value="Lactamase_B_2"/>
    <property type="match status" value="1"/>
</dbReference>
<dbReference type="EMBL" id="CP002608">
    <property type="protein sequence ID" value="AEB41564.1"/>
    <property type="molecule type" value="Genomic_DNA"/>
</dbReference>
<dbReference type="EC" id="2.3.1.-" evidence="2"/>
<evidence type="ECO:0000313" key="3">
    <source>
        <dbReference type="Proteomes" id="UP000008305"/>
    </source>
</evidence>
<dbReference type="PANTHER" id="PTHR42663">
    <property type="entry name" value="HYDROLASE C777.06C-RELATED-RELATED"/>
    <property type="match status" value="1"/>
</dbReference>
<dbReference type="GO" id="GO:0016746">
    <property type="term" value="F:acyltransferase activity"/>
    <property type="evidence" value="ECO:0007669"/>
    <property type="project" value="UniProtKB-KW"/>
</dbReference>
<keyword evidence="3" id="KW-1185">Reference proteome</keyword>